<dbReference type="GO" id="GO:0030288">
    <property type="term" value="C:outer membrane-bounded periplasmic space"/>
    <property type="evidence" value="ECO:0007669"/>
    <property type="project" value="TreeGrafter"/>
</dbReference>
<accession>A0A545U497</accession>
<dbReference type="AlphaFoldDB" id="A0A545U497"/>
<dbReference type="Pfam" id="PF03572">
    <property type="entry name" value="Peptidase_S41"/>
    <property type="match status" value="1"/>
</dbReference>
<name>A0A545U497_9GAMM</name>
<evidence type="ECO:0000313" key="4">
    <source>
        <dbReference type="Proteomes" id="UP000319732"/>
    </source>
</evidence>
<dbReference type="OrthoDB" id="7266775at2"/>
<dbReference type="PANTHER" id="PTHR32060">
    <property type="entry name" value="TAIL-SPECIFIC PROTEASE"/>
    <property type="match status" value="1"/>
</dbReference>
<keyword evidence="1" id="KW-0732">Signal</keyword>
<feature type="domain" description="Tail specific protease" evidence="2">
    <location>
        <begin position="203"/>
        <end position="435"/>
    </location>
</feature>
<reference evidence="3 4" key="1">
    <citation type="submission" date="2019-06" db="EMBL/GenBank/DDBJ databases">
        <title>Whole genome sequence for Cellvibrionaceae sp. R142.</title>
        <authorList>
            <person name="Wang G."/>
        </authorList>
    </citation>
    <scope>NUCLEOTIDE SEQUENCE [LARGE SCALE GENOMIC DNA]</scope>
    <source>
        <strain evidence="3 4">R142</strain>
    </source>
</reference>
<dbReference type="EMBL" id="VHSG01000006">
    <property type="protein sequence ID" value="TQV84264.1"/>
    <property type="molecule type" value="Genomic_DNA"/>
</dbReference>
<dbReference type="Gene3D" id="3.30.750.44">
    <property type="match status" value="1"/>
</dbReference>
<dbReference type="Proteomes" id="UP000319732">
    <property type="component" value="Unassembled WGS sequence"/>
</dbReference>
<proteinExistence type="predicted"/>
<keyword evidence="4" id="KW-1185">Reference proteome</keyword>
<dbReference type="GO" id="GO:0007165">
    <property type="term" value="P:signal transduction"/>
    <property type="evidence" value="ECO:0007669"/>
    <property type="project" value="TreeGrafter"/>
</dbReference>
<dbReference type="GO" id="GO:0008236">
    <property type="term" value="F:serine-type peptidase activity"/>
    <property type="evidence" value="ECO:0007669"/>
    <property type="project" value="InterPro"/>
</dbReference>
<feature type="signal peptide" evidence="1">
    <location>
        <begin position="1"/>
        <end position="23"/>
    </location>
</feature>
<dbReference type="SUPFAM" id="SSF52096">
    <property type="entry name" value="ClpP/crotonase"/>
    <property type="match status" value="1"/>
</dbReference>
<dbReference type="PANTHER" id="PTHR32060:SF30">
    <property type="entry name" value="CARBOXY-TERMINAL PROCESSING PROTEASE CTPA"/>
    <property type="match status" value="1"/>
</dbReference>
<comment type="caution">
    <text evidence="3">The sequence shown here is derived from an EMBL/GenBank/DDBJ whole genome shotgun (WGS) entry which is preliminary data.</text>
</comment>
<evidence type="ECO:0000313" key="3">
    <source>
        <dbReference type="EMBL" id="TQV84264.1"/>
    </source>
</evidence>
<dbReference type="InterPro" id="IPR029045">
    <property type="entry name" value="ClpP/crotonase-like_dom_sf"/>
</dbReference>
<dbReference type="InterPro" id="IPR005151">
    <property type="entry name" value="Tail-specific_protease"/>
</dbReference>
<organism evidence="3 4">
    <name type="scientific">Exilibacterium tricleocarpae</name>
    <dbReference type="NCBI Taxonomy" id="2591008"/>
    <lineage>
        <taxon>Bacteria</taxon>
        <taxon>Pseudomonadati</taxon>
        <taxon>Pseudomonadota</taxon>
        <taxon>Gammaproteobacteria</taxon>
        <taxon>Cellvibrionales</taxon>
        <taxon>Cellvibrionaceae</taxon>
        <taxon>Exilibacterium</taxon>
    </lineage>
</organism>
<dbReference type="GO" id="GO:0004175">
    <property type="term" value="F:endopeptidase activity"/>
    <property type="evidence" value="ECO:0007669"/>
    <property type="project" value="TreeGrafter"/>
</dbReference>
<protein>
    <submittedName>
        <fullName evidence="3">Peptidase S41</fullName>
    </submittedName>
</protein>
<feature type="chain" id="PRO_5021831863" evidence="1">
    <location>
        <begin position="24"/>
        <end position="484"/>
    </location>
</feature>
<gene>
    <name evidence="3" type="ORF">FKG94_06300</name>
</gene>
<evidence type="ECO:0000256" key="1">
    <source>
        <dbReference type="SAM" id="SignalP"/>
    </source>
</evidence>
<sequence>MKTIGCTIGLLTLFLLANSSSLASSEKLLSVEERIHGLSLIWKEASYNFAYFDQVPDLDWDATYLEFIPKVINANSNFDYYRLLTRFVSLLSDGMTSVEMPEGLVENHIDFPAVKLAEANRQAVVIAVDQRYKTELPLGSVILKVDGKAVEDKVKQDVFPYISSSTEHIRWHKGIRGSSAFGYGLLAGVPGTWAEIKVKYPHGEEKTLKIRRDARDRTIGWHSVKGLGSDDDFQFQLLDNGMAYLALNSFDNEEVIEKFRNVLHRLKLVRGLIIDLRYNAGGNTYIAEEIVKHLSYYDIPGARTRMRIHNSTFKAWGRYAEDFSWAEKYRPYFEGDAWLVNEPEIVSVDGVDKVVIPTILLIGRETSGAAEDFLVYTDSLKHFTTIGEPTFGSTGQPLLVELPGGGRAYICTKRDMFSDGRDFVGYGIQPDIKVVRDVDYYLSREDAVLERAKALLINEAGRLGQGALDGNAYQALNQSNVNPN</sequence>
<evidence type="ECO:0000259" key="2">
    <source>
        <dbReference type="SMART" id="SM00245"/>
    </source>
</evidence>
<dbReference type="Gene3D" id="3.90.226.10">
    <property type="entry name" value="2-enoyl-CoA Hydratase, Chain A, domain 1"/>
    <property type="match status" value="1"/>
</dbReference>
<dbReference type="RefSeq" id="WP_142903344.1">
    <property type="nucleotide sequence ID" value="NZ_ML660089.1"/>
</dbReference>
<dbReference type="SMART" id="SM00245">
    <property type="entry name" value="TSPc"/>
    <property type="match status" value="1"/>
</dbReference>
<dbReference type="GO" id="GO:0006508">
    <property type="term" value="P:proteolysis"/>
    <property type="evidence" value="ECO:0007669"/>
    <property type="project" value="InterPro"/>
</dbReference>